<keyword evidence="3" id="KW-1185">Reference proteome</keyword>
<dbReference type="PANTHER" id="PTHR31286:SF60">
    <property type="entry name" value="PROTEIN, PUTATIVE-RELATED"/>
    <property type="match status" value="1"/>
</dbReference>
<dbReference type="Proteomes" id="UP001281410">
    <property type="component" value="Unassembled WGS sequence"/>
</dbReference>
<evidence type="ECO:0000313" key="3">
    <source>
        <dbReference type="Proteomes" id="UP001281410"/>
    </source>
</evidence>
<evidence type="ECO:0000256" key="1">
    <source>
        <dbReference type="SAM" id="SignalP"/>
    </source>
</evidence>
<organism evidence="2 3">
    <name type="scientific">Dipteronia sinensis</name>
    <dbReference type="NCBI Taxonomy" id="43782"/>
    <lineage>
        <taxon>Eukaryota</taxon>
        <taxon>Viridiplantae</taxon>
        <taxon>Streptophyta</taxon>
        <taxon>Embryophyta</taxon>
        <taxon>Tracheophyta</taxon>
        <taxon>Spermatophyta</taxon>
        <taxon>Magnoliopsida</taxon>
        <taxon>eudicotyledons</taxon>
        <taxon>Gunneridae</taxon>
        <taxon>Pentapetalae</taxon>
        <taxon>rosids</taxon>
        <taxon>malvids</taxon>
        <taxon>Sapindales</taxon>
        <taxon>Sapindaceae</taxon>
        <taxon>Hippocastanoideae</taxon>
        <taxon>Acereae</taxon>
        <taxon>Dipteronia</taxon>
    </lineage>
</organism>
<feature type="signal peptide" evidence="1">
    <location>
        <begin position="1"/>
        <end position="16"/>
    </location>
</feature>
<proteinExistence type="predicted"/>
<dbReference type="PANTHER" id="PTHR31286">
    <property type="entry name" value="GLYCINE-RICH CELL WALL STRUCTURAL PROTEIN 1.8-LIKE"/>
    <property type="match status" value="1"/>
</dbReference>
<dbReference type="EMBL" id="JANJYJ010000001">
    <property type="protein sequence ID" value="KAK3229943.1"/>
    <property type="molecule type" value="Genomic_DNA"/>
</dbReference>
<comment type="caution">
    <text evidence="2">The sequence shown here is derived from an EMBL/GenBank/DDBJ whole genome shotgun (WGS) entry which is preliminary data.</text>
</comment>
<dbReference type="AlphaFoldDB" id="A0AAE0EIP6"/>
<accession>A0AAE0EIP6</accession>
<evidence type="ECO:0000313" key="2">
    <source>
        <dbReference type="EMBL" id="KAK3229943.1"/>
    </source>
</evidence>
<feature type="chain" id="PRO_5041974327" evidence="1">
    <location>
        <begin position="17"/>
        <end position="203"/>
    </location>
</feature>
<protein>
    <submittedName>
        <fullName evidence="2">Uncharacterized protein</fullName>
    </submittedName>
</protein>
<gene>
    <name evidence="2" type="ORF">Dsin_001824</name>
</gene>
<dbReference type="InterPro" id="IPR040256">
    <property type="entry name" value="At4g02000-like"/>
</dbReference>
<reference evidence="2" key="1">
    <citation type="journal article" date="2023" name="Plant J.">
        <title>Genome sequences and population genomics provide insights into the demographic history, inbreeding, and mutation load of two 'living fossil' tree species of Dipteronia.</title>
        <authorList>
            <person name="Feng Y."/>
            <person name="Comes H.P."/>
            <person name="Chen J."/>
            <person name="Zhu S."/>
            <person name="Lu R."/>
            <person name="Zhang X."/>
            <person name="Li P."/>
            <person name="Qiu J."/>
            <person name="Olsen K.M."/>
            <person name="Qiu Y."/>
        </authorList>
    </citation>
    <scope>NUCLEOTIDE SEQUENCE</scope>
    <source>
        <strain evidence="2">NBL</strain>
    </source>
</reference>
<sequence length="203" mass="22543">MFQFVLILSLTNRGWISVWVRFYNIFWEYWHSKIISDIARGISVPLRLNKATIDCDFGHFVGVLVDVNVSSSPPTSLLLKRDDSHSSFISVEYENLLTFCFTCSSIGHLFHAYRWNKSENVSSGMGKSPPIQVGSVAVGNEAGYQVPCGRASTLMEFRLVSSACSVVLVGLRTTVSSDLVSSFGHVVYVVFTNFISTVGSREH</sequence>
<name>A0AAE0EIP6_9ROSI</name>
<keyword evidence="1" id="KW-0732">Signal</keyword>